<dbReference type="Proteomes" id="UP000242415">
    <property type="component" value="Unassembled WGS sequence"/>
</dbReference>
<dbReference type="Pfam" id="PF12277">
    <property type="entry name" value="DUF3618"/>
    <property type="match status" value="1"/>
</dbReference>
<evidence type="ECO:0000313" key="3">
    <source>
        <dbReference type="EMBL" id="SDZ22054.1"/>
    </source>
</evidence>
<dbReference type="AlphaFoldDB" id="A0A1H3R8E0"/>
<sequence length="173" mass="18424">MTNGDAEAARAQVRRTRAELAETVQALAAQVDVKARGRQTAMRAAGRARELAMRAGDAARQRAAGVARRGTSGREPIGRRASRTTGTARRVGQESVSAAGVSAFRVGAAIRRNRAAVAAIAAAGAIVAAALRRQRRQQPQRVMPWSARSDGNRALRAPLSAWQAPARRWGARR</sequence>
<evidence type="ECO:0000256" key="2">
    <source>
        <dbReference type="SAM" id="Phobius"/>
    </source>
</evidence>
<dbReference type="OrthoDB" id="3390335at2"/>
<reference evidence="4" key="1">
    <citation type="submission" date="2016-10" db="EMBL/GenBank/DDBJ databases">
        <authorList>
            <person name="Varghese N."/>
            <person name="Submissions S."/>
        </authorList>
    </citation>
    <scope>NUCLEOTIDE SEQUENCE [LARGE SCALE GENOMIC DNA]</scope>
    <source>
        <strain evidence="4">DSM 45245</strain>
    </source>
</reference>
<evidence type="ECO:0008006" key="5">
    <source>
        <dbReference type="Google" id="ProtNLM"/>
    </source>
</evidence>
<accession>A0A1H3R8E0</accession>
<dbReference type="InterPro" id="IPR022062">
    <property type="entry name" value="DUF3618"/>
</dbReference>
<proteinExistence type="predicted"/>
<evidence type="ECO:0000313" key="4">
    <source>
        <dbReference type="Proteomes" id="UP000242415"/>
    </source>
</evidence>
<organism evidence="3 4">
    <name type="scientific">Micromonospora pattaloongensis</name>
    <dbReference type="NCBI Taxonomy" id="405436"/>
    <lineage>
        <taxon>Bacteria</taxon>
        <taxon>Bacillati</taxon>
        <taxon>Actinomycetota</taxon>
        <taxon>Actinomycetes</taxon>
        <taxon>Micromonosporales</taxon>
        <taxon>Micromonosporaceae</taxon>
        <taxon>Micromonospora</taxon>
    </lineage>
</organism>
<keyword evidence="2" id="KW-1133">Transmembrane helix</keyword>
<evidence type="ECO:0000256" key="1">
    <source>
        <dbReference type="SAM" id="MobiDB-lite"/>
    </source>
</evidence>
<feature type="region of interest" description="Disordered" evidence="1">
    <location>
        <begin position="59"/>
        <end position="89"/>
    </location>
</feature>
<name>A0A1H3R8E0_9ACTN</name>
<feature type="transmembrane region" description="Helical" evidence="2">
    <location>
        <begin position="115"/>
        <end position="131"/>
    </location>
</feature>
<dbReference type="RefSeq" id="WP_091559245.1">
    <property type="nucleotide sequence ID" value="NZ_FNPH01000007.1"/>
</dbReference>
<gene>
    <name evidence="3" type="ORF">SAMN05444365_107143</name>
</gene>
<protein>
    <recommendedName>
        <fullName evidence="5">DUF3618 domain-containing protein</fullName>
    </recommendedName>
</protein>
<keyword evidence="4" id="KW-1185">Reference proteome</keyword>
<keyword evidence="2" id="KW-0472">Membrane</keyword>
<dbReference type="EMBL" id="FNPH01000007">
    <property type="protein sequence ID" value="SDZ22054.1"/>
    <property type="molecule type" value="Genomic_DNA"/>
</dbReference>
<keyword evidence="2" id="KW-0812">Transmembrane</keyword>
<feature type="compositionally biased region" description="Low complexity" evidence="1">
    <location>
        <begin position="61"/>
        <end position="70"/>
    </location>
</feature>